<evidence type="ECO:0000256" key="1">
    <source>
        <dbReference type="ARBA" id="ARBA00022485"/>
    </source>
</evidence>
<dbReference type="Gene3D" id="3.20.20.70">
    <property type="entry name" value="Aldolase class I"/>
    <property type="match status" value="1"/>
</dbReference>
<evidence type="ECO:0000256" key="8">
    <source>
        <dbReference type="HAMAP-Rule" id="MF_00660"/>
    </source>
</evidence>
<sequence length="373" mass="41283">MSEATLFPPIGMLAELTHRCPLQCPYCSNPVELLKGNRELDTQTWAQLFRQAADLGVLQVHLSGGEPTVRRDLEELVDGLAMRGVYSNLITAGVNITEDRIRALAEAGLDHVQLSIQGARPATTALISHMHSAYEQKLDTARRVRAAGLPLTINAPIHRHNIEEVPEFIELALSLGAERLEIANVQYSGWALVNRDALMPSREAVEKQMEIVAAAQERLRGIMNIDFVTPDYFATYPKPCMGGWARDAFMVAPDGTVLPCHAAQTIRTLTFERFGERTLREIWTDSPGFNAFRGTDWMQEPCRSCDRREIDWGGCRCQAMAIAGDAAATDPACIKSPIHARMGMLVADAQAAAKTDKGTEFIYRRIAQVREPV</sequence>
<evidence type="ECO:0000256" key="5">
    <source>
        <dbReference type="ARBA" id="ARBA00023002"/>
    </source>
</evidence>
<feature type="binding site" evidence="8">
    <location>
        <position position="20"/>
    </location>
    <ligand>
        <name>[4Fe-4S] cluster</name>
        <dbReference type="ChEBI" id="CHEBI:49883"/>
        <note>4Fe-4S-S-AdoMet</note>
    </ligand>
</feature>
<reference evidence="10 11" key="1">
    <citation type="submission" date="2018-03" db="EMBL/GenBank/DDBJ databases">
        <title>The draft genome of Mesorhizobium soli JCM 19897.</title>
        <authorList>
            <person name="Li L."/>
            <person name="Liu L."/>
            <person name="Liang L."/>
            <person name="Wang T."/>
            <person name="Zhang X."/>
        </authorList>
    </citation>
    <scope>NUCLEOTIDE SEQUENCE [LARGE SCALE GENOMIC DNA]</scope>
    <source>
        <strain evidence="10 11">JCM 19897</strain>
    </source>
</reference>
<dbReference type="GO" id="GO:0009975">
    <property type="term" value="F:cyclase activity"/>
    <property type="evidence" value="ECO:0007669"/>
    <property type="project" value="UniProtKB-UniRule"/>
</dbReference>
<dbReference type="AlphaFoldDB" id="A0A2P7S6R0"/>
<keyword evidence="2 8" id="KW-0949">S-adenosyl-L-methionine</keyword>
<dbReference type="GO" id="GO:0016491">
    <property type="term" value="F:oxidoreductase activity"/>
    <property type="evidence" value="ECO:0007669"/>
    <property type="project" value="UniProtKB-KW"/>
</dbReference>
<comment type="caution">
    <text evidence="10">The sequence shown here is derived from an EMBL/GenBank/DDBJ whole genome shotgun (WGS) entry which is preliminary data.</text>
</comment>
<dbReference type="HAMAP" id="MF_00660">
    <property type="entry name" value="PqqE"/>
    <property type="match status" value="1"/>
</dbReference>
<dbReference type="InterPro" id="IPR017200">
    <property type="entry name" value="PqqE-like"/>
</dbReference>
<evidence type="ECO:0000256" key="4">
    <source>
        <dbReference type="ARBA" id="ARBA00022905"/>
    </source>
</evidence>
<evidence type="ECO:0000256" key="2">
    <source>
        <dbReference type="ARBA" id="ARBA00022691"/>
    </source>
</evidence>
<accession>A0A2P7S6R0</accession>
<organism evidence="10 11">
    <name type="scientific">Pseudaminobacter soli</name>
    <name type="common">ex Li et al. 2025</name>
    <dbReference type="NCBI Taxonomy" id="1295366"/>
    <lineage>
        <taxon>Bacteria</taxon>
        <taxon>Pseudomonadati</taxon>
        <taxon>Pseudomonadota</taxon>
        <taxon>Alphaproteobacteria</taxon>
        <taxon>Hyphomicrobiales</taxon>
        <taxon>Phyllobacteriaceae</taxon>
        <taxon>Pseudaminobacter</taxon>
    </lineage>
</organism>
<proteinExistence type="inferred from homology"/>
<dbReference type="SMART" id="SM00729">
    <property type="entry name" value="Elp3"/>
    <property type="match status" value="1"/>
</dbReference>
<evidence type="ECO:0000256" key="6">
    <source>
        <dbReference type="ARBA" id="ARBA00023004"/>
    </source>
</evidence>
<dbReference type="InterPro" id="IPR006638">
    <property type="entry name" value="Elp3/MiaA/NifB-like_rSAM"/>
</dbReference>
<comment type="similarity">
    <text evidence="8">Belongs to the radical SAM superfamily. PqqE family.</text>
</comment>
<keyword evidence="4 8" id="KW-0884">PQQ biosynthesis</keyword>
<dbReference type="InterPro" id="IPR000385">
    <property type="entry name" value="MoaA_NifB_PqqE_Fe-S-bd_CS"/>
</dbReference>
<dbReference type="Proteomes" id="UP000240653">
    <property type="component" value="Unassembled WGS sequence"/>
</dbReference>
<comment type="pathway">
    <text evidence="8">Cofactor biosynthesis; pyrroloquinoline quinone biosynthesis.</text>
</comment>
<dbReference type="PANTHER" id="PTHR11228:SF7">
    <property type="entry name" value="PQQA PEPTIDE CYCLASE"/>
    <property type="match status" value="1"/>
</dbReference>
<gene>
    <name evidence="8" type="primary">pqqE</name>
    <name evidence="10" type="ORF">C7I85_20085</name>
</gene>
<dbReference type="GO" id="GO:0051539">
    <property type="term" value="F:4 iron, 4 sulfur cluster binding"/>
    <property type="evidence" value="ECO:0007669"/>
    <property type="project" value="UniProtKB-KW"/>
</dbReference>
<comment type="catalytic activity">
    <reaction evidence="8">
        <text>[PQQ precursor protein] + S-adenosyl-L-methionine = E-Y cross-linked-[PQQ precursor protein] + 5'-deoxyadenosine + L-methionine + H(+)</text>
        <dbReference type="Rhea" id="RHEA:56836"/>
        <dbReference type="Rhea" id="RHEA-COMP:14800"/>
        <dbReference type="Rhea" id="RHEA-COMP:14801"/>
        <dbReference type="ChEBI" id="CHEBI:15378"/>
        <dbReference type="ChEBI" id="CHEBI:17319"/>
        <dbReference type="ChEBI" id="CHEBI:57844"/>
        <dbReference type="ChEBI" id="CHEBI:59789"/>
        <dbReference type="ChEBI" id="CHEBI:141026"/>
        <dbReference type="ChEBI" id="CHEBI:141027"/>
        <dbReference type="EC" id="1.21.98.4"/>
    </reaction>
</comment>
<dbReference type="Pfam" id="PF13186">
    <property type="entry name" value="SPASM"/>
    <property type="match status" value="1"/>
</dbReference>
<feature type="binding site" evidence="8">
    <location>
        <position position="27"/>
    </location>
    <ligand>
        <name>[4Fe-4S] cluster</name>
        <dbReference type="ChEBI" id="CHEBI:49883"/>
        <note>4Fe-4S-S-AdoMet</note>
    </ligand>
</feature>
<dbReference type="OrthoDB" id="9792276at2"/>
<comment type="function">
    <text evidence="8">Catalyzes the cross-linking of a glutamate residue and a tyrosine residue in the PqqA protein as part of the biosynthesis of pyrroloquinoline quinone (PQQ).</text>
</comment>
<dbReference type="CDD" id="cd01335">
    <property type="entry name" value="Radical_SAM"/>
    <property type="match status" value="1"/>
</dbReference>
<dbReference type="Pfam" id="PF04055">
    <property type="entry name" value="Radical_SAM"/>
    <property type="match status" value="1"/>
</dbReference>
<dbReference type="EMBL" id="PXYL01000011">
    <property type="protein sequence ID" value="PSJ58168.1"/>
    <property type="molecule type" value="Genomic_DNA"/>
</dbReference>
<name>A0A2P7S6R0_9HYPH</name>
<keyword evidence="3 8" id="KW-0479">Metal-binding</keyword>
<comment type="subunit">
    <text evidence="8">Interacts with PqqD. The interaction is necessary for activity of PqqE.</text>
</comment>
<feature type="binding site" evidence="8">
    <location>
        <position position="24"/>
    </location>
    <ligand>
        <name>[4Fe-4S] cluster</name>
        <dbReference type="ChEBI" id="CHEBI:49883"/>
        <note>4Fe-4S-S-AdoMet</note>
    </ligand>
</feature>
<dbReference type="SUPFAM" id="SSF102114">
    <property type="entry name" value="Radical SAM enzymes"/>
    <property type="match status" value="1"/>
</dbReference>
<keyword evidence="11" id="KW-1185">Reference proteome</keyword>
<keyword evidence="5 8" id="KW-0560">Oxidoreductase</keyword>
<dbReference type="GO" id="GO:0005506">
    <property type="term" value="F:iron ion binding"/>
    <property type="evidence" value="ECO:0007669"/>
    <property type="project" value="UniProtKB-UniRule"/>
</dbReference>
<dbReference type="InterPro" id="IPR013785">
    <property type="entry name" value="Aldolase_TIM"/>
</dbReference>
<evidence type="ECO:0000313" key="11">
    <source>
        <dbReference type="Proteomes" id="UP000240653"/>
    </source>
</evidence>
<evidence type="ECO:0000256" key="3">
    <source>
        <dbReference type="ARBA" id="ARBA00022723"/>
    </source>
</evidence>
<dbReference type="SFLD" id="SFLDS00029">
    <property type="entry name" value="Radical_SAM"/>
    <property type="match status" value="1"/>
</dbReference>
<dbReference type="InterPro" id="IPR007197">
    <property type="entry name" value="rSAM"/>
</dbReference>
<keyword evidence="7 8" id="KW-0411">Iron-sulfur</keyword>
<dbReference type="PROSITE" id="PS51918">
    <property type="entry name" value="RADICAL_SAM"/>
    <property type="match status" value="1"/>
</dbReference>
<dbReference type="NCBIfam" id="TIGR04085">
    <property type="entry name" value="rSAM_more_4Fe4S"/>
    <property type="match status" value="1"/>
</dbReference>
<dbReference type="EC" id="1.21.98.4" evidence="8"/>
<dbReference type="SFLD" id="SFLDF00280">
    <property type="entry name" value="coenzyme_PQQ_synthesis_protein"/>
    <property type="match status" value="1"/>
</dbReference>
<evidence type="ECO:0000256" key="7">
    <source>
        <dbReference type="ARBA" id="ARBA00023014"/>
    </source>
</evidence>
<dbReference type="GO" id="GO:1904047">
    <property type="term" value="F:S-adenosyl-L-methionine binding"/>
    <property type="evidence" value="ECO:0007669"/>
    <property type="project" value="UniProtKB-UniRule"/>
</dbReference>
<dbReference type="InterPro" id="IPR050377">
    <property type="entry name" value="Radical_SAM_PqqE_MftC-like"/>
</dbReference>
<dbReference type="GO" id="GO:0032324">
    <property type="term" value="P:molybdopterin cofactor biosynthetic process"/>
    <property type="evidence" value="ECO:0007669"/>
    <property type="project" value="UniProtKB-ARBA"/>
</dbReference>
<evidence type="ECO:0000259" key="9">
    <source>
        <dbReference type="PROSITE" id="PS51918"/>
    </source>
</evidence>
<comment type="cofactor">
    <cofactor evidence="8">
        <name>[4Fe-4S] cluster</name>
        <dbReference type="ChEBI" id="CHEBI:49883"/>
    </cofactor>
    <text evidence="8">Binds 1 [4Fe-4S] cluster. The cluster is coordinated with 3 cysteines and an exchangeable S-adenosyl-L-methionine.</text>
</comment>
<dbReference type="InterPro" id="IPR023885">
    <property type="entry name" value="4Fe4S-binding_SPASM_dom"/>
</dbReference>
<dbReference type="InterPro" id="IPR058240">
    <property type="entry name" value="rSAM_sf"/>
</dbReference>
<dbReference type="GO" id="GO:0018189">
    <property type="term" value="P:pyrroloquinoline quinone biosynthetic process"/>
    <property type="evidence" value="ECO:0007669"/>
    <property type="project" value="UniProtKB-UniRule"/>
</dbReference>
<dbReference type="InterPro" id="IPR011843">
    <property type="entry name" value="PQQ_synth_PqqE_bac"/>
</dbReference>
<keyword evidence="1 8" id="KW-0004">4Fe-4S</keyword>
<dbReference type="PIRSF" id="PIRSF037420">
    <property type="entry name" value="PQQ_syn_pqqE"/>
    <property type="match status" value="1"/>
</dbReference>
<dbReference type="SFLD" id="SFLDG01067">
    <property type="entry name" value="SPASM/twitch_domain_containing"/>
    <property type="match status" value="1"/>
</dbReference>
<dbReference type="RefSeq" id="WP_106725798.1">
    <property type="nucleotide sequence ID" value="NZ_PXYL01000011.1"/>
</dbReference>
<dbReference type="PROSITE" id="PS01305">
    <property type="entry name" value="MOAA_NIFB_PQQE"/>
    <property type="match status" value="1"/>
</dbReference>
<keyword evidence="6 8" id="KW-0408">Iron</keyword>
<feature type="domain" description="Radical SAM core" evidence="9">
    <location>
        <begin position="6"/>
        <end position="218"/>
    </location>
</feature>
<evidence type="ECO:0000313" key="10">
    <source>
        <dbReference type="EMBL" id="PSJ58168.1"/>
    </source>
</evidence>
<dbReference type="UniPathway" id="UPA00539"/>
<protein>
    <recommendedName>
        <fullName evidence="8">PqqA peptide cyclase</fullName>
        <ecNumber evidence="8">1.21.98.4</ecNumber>
    </recommendedName>
    <alternativeName>
        <fullName evidence="8">Coenzyme PQQ synthesis protein E</fullName>
    </alternativeName>
</protein>
<dbReference type="PANTHER" id="PTHR11228">
    <property type="entry name" value="RADICAL SAM DOMAIN PROTEIN"/>
    <property type="match status" value="1"/>
</dbReference>
<dbReference type="NCBIfam" id="TIGR02109">
    <property type="entry name" value="PQQ_syn_pqqE"/>
    <property type="match status" value="1"/>
</dbReference>
<dbReference type="SFLD" id="SFLDG01386">
    <property type="entry name" value="main_SPASM_domain-containing"/>
    <property type="match status" value="1"/>
</dbReference>